<protein>
    <submittedName>
        <fullName evidence="1">Uncharacterized protein</fullName>
    </submittedName>
</protein>
<evidence type="ECO:0000313" key="2">
    <source>
        <dbReference type="Proteomes" id="UP000004459"/>
    </source>
</evidence>
<comment type="caution">
    <text evidence="1">The sequence shown here is derived from an EMBL/GenBank/DDBJ whole genome shotgun (WGS) entry which is preliminary data.</text>
</comment>
<dbReference type="AlphaFoldDB" id="G9YX73"/>
<accession>G9YX73</accession>
<proteinExistence type="predicted"/>
<name>G9YX73_FLAPL</name>
<reference evidence="1 2" key="1">
    <citation type="submission" date="2011-08" db="EMBL/GenBank/DDBJ databases">
        <authorList>
            <person name="Weinstock G."/>
            <person name="Sodergren E."/>
            <person name="Clifton S."/>
            <person name="Fulton L."/>
            <person name="Fulton B."/>
            <person name="Courtney L."/>
            <person name="Fronick C."/>
            <person name="Harrison M."/>
            <person name="Strong C."/>
            <person name="Farmer C."/>
            <person name="Delahaunty K."/>
            <person name="Markovic C."/>
            <person name="Hall O."/>
            <person name="Minx P."/>
            <person name="Tomlinson C."/>
            <person name="Mitreva M."/>
            <person name="Hou S."/>
            <person name="Chen J."/>
            <person name="Wollam A."/>
            <person name="Pepin K.H."/>
            <person name="Johnson M."/>
            <person name="Bhonagiri V."/>
            <person name="Zhang X."/>
            <person name="Suruliraj S."/>
            <person name="Warren W."/>
            <person name="Chinwalla A."/>
            <person name="Mardis E.R."/>
            <person name="Wilson R.K."/>
        </authorList>
    </citation>
    <scope>NUCLEOTIDE SEQUENCE [LARGE SCALE GENOMIC DNA]</scope>
    <source>
        <strain evidence="1 2">ATCC 29863</strain>
    </source>
</reference>
<sequence>MERWNAIPFEWGLQGGKRHSIIQFTAFSIDFEIHGEGSA</sequence>
<dbReference type="EMBL" id="AGCK01000332">
    <property type="protein sequence ID" value="EHM37911.1"/>
    <property type="molecule type" value="Genomic_DNA"/>
</dbReference>
<gene>
    <name evidence="1" type="ORF">HMPREF0372_04141</name>
</gene>
<evidence type="ECO:0000313" key="1">
    <source>
        <dbReference type="EMBL" id="EHM37911.1"/>
    </source>
</evidence>
<organism evidence="1 2">
    <name type="scientific">Flavonifractor plautii ATCC 29863</name>
    <dbReference type="NCBI Taxonomy" id="411475"/>
    <lineage>
        <taxon>Bacteria</taxon>
        <taxon>Bacillati</taxon>
        <taxon>Bacillota</taxon>
        <taxon>Clostridia</taxon>
        <taxon>Eubacteriales</taxon>
        <taxon>Oscillospiraceae</taxon>
        <taxon>Flavonifractor</taxon>
    </lineage>
</organism>
<dbReference type="HOGENOM" id="CLU_3307682_0_0_9"/>
<dbReference type="Proteomes" id="UP000004459">
    <property type="component" value="Unassembled WGS sequence"/>
</dbReference>